<evidence type="ECO:0000256" key="20">
    <source>
        <dbReference type="SAM" id="SignalP"/>
    </source>
</evidence>
<evidence type="ECO:0000256" key="4">
    <source>
        <dbReference type="ARBA" id="ARBA00005093"/>
    </source>
</evidence>
<evidence type="ECO:0000256" key="14">
    <source>
        <dbReference type="ARBA" id="ARBA00023034"/>
    </source>
</evidence>
<evidence type="ECO:0000256" key="18">
    <source>
        <dbReference type="ARBA" id="ARBA00042865"/>
    </source>
</evidence>
<feature type="chain" id="PRO_5045598786" description="protein xylosyltransferase" evidence="20">
    <location>
        <begin position="26"/>
        <end position="359"/>
    </location>
</feature>
<comment type="pathway">
    <text evidence="3">Glycan metabolism; chondroitin sulfate biosynthesis.</text>
</comment>
<evidence type="ECO:0000256" key="7">
    <source>
        <dbReference type="ARBA" id="ARBA00022676"/>
    </source>
</evidence>
<evidence type="ECO:0000256" key="16">
    <source>
        <dbReference type="ARBA" id="ARBA00023157"/>
    </source>
</evidence>
<keyword evidence="10" id="KW-0479">Metal-binding</keyword>
<keyword evidence="11" id="KW-0256">Endoplasmic reticulum</keyword>
<evidence type="ECO:0000256" key="6">
    <source>
        <dbReference type="ARBA" id="ARBA00011972"/>
    </source>
</evidence>
<comment type="subcellular location">
    <subcellularLocation>
        <location evidence="2">Endoplasmic reticulum membrane</location>
        <topology evidence="2">Single-pass type II membrane protein</topology>
    </subcellularLocation>
    <subcellularLocation>
        <location evidence="1">Golgi apparatus membrane</location>
        <topology evidence="1">Single-pass type II membrane protein</topology>
    </subcellularLocation>
</comment>
<evidence type="ECO:0000256" key="9">
    <source>
        <dbReference type="ARBA" id="ARBA00022692"/>
    </source>
</evidence>
<keyword evidence="22" id="KW-1185">Reference proteome</keyword>
<comment type="pathway">
    <text evidence="4">Glycan metabolism; heparan sulfate biosynthesis.</text>
</comment>
<feature type="non-terminal residue" evidence="21">
    <location>
        <position position="359"/>
    </location>
</feature>
<evidence type="ECO:0000313" key="22">
    <source>
        <dbReference type="Proteomes" id="UP000825002"/>
    </source>
</evidence>
<proteinExistence type="inferred from homology"/>
<keyword evidence="8" id="KW-0808">Transferase</keyword>
<evidence type="ECO:0000256" key="2">
    <source>
        <dbReference type="ARBA" id="ARBA00004648"/>
    </source>
</evidence>
<evidence type="ECO:0000256" key="17">
    <source>
        <dbReference type="ARBA" id="ARBA00023180"/>
    </source>
</evidence>
<keyword evidence="7" id="KW-0328">Glycosyltransferase</keyword>
<dbReference type="Pfam" id="PF02485">
    <property type="entry name" value="Branch"/>
    <property type="match status" value="1"/>
</dbReference>
<dbReference type="EC" id="2.4.2.26" evidence="6"/>
<dbReference type="InterPro" id="IPR043538">
    <property type="entry name" value="XYLT"/>
</dbReference>
<reference evidence="21 22" key="1">
    <citation type="submission" date="2020-10" db="EMBL/GenBank/DDBJ databases">
        <authorList>
            <person name="Klimov P.B."/>
            <person name="Dyachkov S.M."/>
            <person name="Chetverikov P.E."/>
        </authorList>
    </citation>
    <scope>NUCLEOTIDE SEQUENCE [LARGE SCALE GENOMIC DNA]</scope>
    <source>
        <strain evidence="21">BMOC 18-1129-001#AD2665</strain>
        <tissue evidence="21">Entire mites</tissue>
    </source>
</reference>
<comment type="catalytic activity">
    <reaction evidence="19">
        <text>UDP-alpha-D-xylose + L-seryl-[protein] = 3-O-(beta-D-xylosyl)-L-seryl-[protein] + UDP + H(+)</text>
        <dbReference type="Rhea" id="RHEA:50192"/>
        <dbReference type="Rhea" id="RHEA-COMP:9863"/>
        <dbReference type="Rhea" id="RHEA-COMP:12567"/>
        <dbReference type="ChEBI" id="CHEBI:15378"/>
        <dbReference type="ChEBI" id="CHEBI:29999"/>
        <dbReference type="ChEBI" id="CHEBI:57632"/>
        <dbReference type="ChEBI" id="CHEBI:58223"/>
        <dbReference type="ChEBI" id="CHEBI:132085"/>
        <dbReference type="EC" id="2.4.2.26"/>
    </reaction>
</comment>
<keyword evidence="9" id="KW-0812">Transmembrane</keyword>
<dbReference type="PANTHER" id="PTHR46025">
    <property type="entry name" value="XYLOSYLTRANSFERASE OXT"/>
    <property type="match status" value="1"/>
</dbReference>
<dbReference type="PANTHER" id="PTHR46025:SF3">
    <property type="entry name" value="XYLOSYLTRANSFERASE OXT"/>
    <property type="match status" value="1"/>
</dbReference>
<evidence type="ECO:0000256" key="3">
    <source>
        <dbReference type="ARBA" id="ARBA00004840"/>
    </source>
</evidence>
<evidence type="ECO:0000256" key="19">
    <source>
        <dbReference type="ARBA" id="ARBA00047847"/>
    </source>
</evidence>
<name>A0ABQ7S4X7_9ACAR</name>
<keyword evidence="16" id="KW-1015">Disulfide bond</keyword>
<evidence type="ECO:0000313" key="21">
    <source>
        <dbReference type="EMBL" id="KAG9508474.1"/>
    </source>
</evidence>
<dbReference type="EMBL" id="JAIFTH010001692">
    <property type="protein sequence ID" value="KAG9508474.1"/>
    <property type="molecule type" value="Genomic_DNA"/>
</dbReference>
<evidence type="ECO:0000256" key="12">
    <source>
        <dbReference type="ARBA" id="ARBA00022968"/>
    </source>
</evidence>
<evidence type="ECO:0000256" key="1">
    <source>
        <dbReference type="ARBA" id="ARBA00004323"/>
    </source>
</evidence>
<evidence type="ECO:0000256" key="10">
    <source>
        <dbReference type="ARBA" id="ARBA00022723"/>
    </source>
</evidence>
<organism evidence="21 22">
    <name type="scientific">Fragariocoptes setiger</name>
    <dbReference type="NCBI Taxonomy" id="1670756"/>
    <lineage>
        <taxon>Eukaryota</taxon>
        <taxon>Metazoa</taxon>
        <taxon>Ecdysozoa</taxon>
        <taxon>Arthropoda</taxon>
        <taxon>Chelicerata</taxon>
        <taxon>Arachnida</taxon>
        <taxon>Acari</taxon>
        <taxon>Acariformes</taxon>
        <taxon>Trombidiformes</taxon>
        <taxon>Prostigmata</taxon>
        <taxon>Eupodina</taxon>
        <taxon>Eriophyoidea</taxon>
        <taxon>Phytoptidae</taxon>
        <taxon>Fragariocoptes</taxon>
    </lineage>
</organism>
<accession>A0ABQ7S4X7</accession>
<keyword evidence="15" id="KW-0472">Membrane</keyword>
<dbReference type="InterPro" id="IPR003406">
    <property type="entry name" value="Glyco_trans_14"/>
</dbReference>
<comment type="similarity">
    <text evidence="5">Belongs to the glycosyltransferase 14 family. XylT subfamily.</text>
</comment>
<dbReference type="Proteomes" id="UP000825002">
    <property type="component" value="Unassembled WGS sequence"/>
</dbReference>
<keyword evidence="17" id="KW-0325">Glycoprotein</keyword>
<protein>
    <recommendedName>
        <fullName evidence="6">protein xylosyltransferase</fullName>
        <ecNumber evidence="6">2.4.2.26</ecNumber>
    </recommendedName>
    <alternativeName>
        <fullName evidence="18">Peptide O-xylosyltransferase</fullName>
    </alternativeName>
</protein>
<gene>
    <name evidence="21" type="primary">oxt</name>
    <name evidence="21" type="ORF">GZH46_03030</name>
</gene>
<evidence type="ECO:0000256" key="15">
    <source>
        <dbReference type="ARBA" id="ARBA00023136"/>
    </source>
</evidence>
<keyword evidence="13" id="KW-1133">Transmembrane helix</keyword>
<sequence length="359" mass="40978">MTSPNEGPSHGRLVCLTLLIIPCFAICYFEAEQIHEALHSLAERLTLTSEATSNRKQAVPFEDIVDRQPAYLDSTSFDNFDLDGQGCNLRTRDALSAIRRAKTDECKLEIRNLICQIEADPWSFYPSRIDRTCSVNIESAKILGFITLDPSVNFQRIDCPIGLCPDFCFKYGYKYAIYDKNNHSLCYCNHSVGASVNIGTHCEELQCWLLEDTGISSETLRFRIPHVIPPINHSRTSLHLAFLLTVDGRSITGMRFPTIWGGSTLLDMMLSSIEQLLRIDHPWEYLINLSESDFPIKPLNDLENYIASYKNGTIFLKSHGLDNYRFIRKQGLDRIFYQCENRMWRLGPRILPSGLIYSG</sequence>
<evidence type="ECO:0000256" key="5">
    <source>
        <dbReference type="ARBA" id="ARBA00010195"/>
    </source>
</evidence>
<comment type="caution">
    <text evidence="21">The sequence shown here is derived from an EMBL/GenBank/DDBJ whole genome shotgun (WGS) entry which is preliminary data.</text>
</comment>
<keyword evidence="20" id="KW-0732">Signal</keyword>
<keyword evidence="14" id="KW-0333">Golgi apparatus</keyword>
<evidence type="ECO:0000256" key="13">
    <source>
        <dbReference type="ARBA" id="ARBA00022989"/>
    </source>
</evidence>
<evidence type="ECO:0000256" key="8">
    <source>
        <dbReference type="ARBA" id="ARBA00022679"/>
    </source>
</evidence>
<feature type="signal peptide" evidence="20">
    <location>
        <begin position="1"/>
        <end position="25"/>
    </location>
</feature>
<keyword evidence="12" id="KW-0735">Signal-anchor</keyword>
<evidence type="ECO:0000256" key="11">
    <source>
        <dbReference type="ARBA" id="ARBA00022824"/>
    </source>
</evidence>